<reference evidence="2" key="1">
    <citation type="journal article" date="2019" name="Int. J. Syst. Evol. Microbiol.">
        <title>The Global Catalogue of Microorganisms (GCM) 10K type strain sequencing project: providing services to taxonomists for standard genome sequencing and annotation.</title>
        <authorList>
            <consortium name="The Broad Institute Genomics Platform"/>
            <consortium name="The Broad Institute Genome Sequencing Center for Infectious Disease"/>
            <person name="Wu L."/>
            <person name="Ma J."/>
        </authorList>
    </citation>
    <scope>NUCLEOTIDE SEQUENCE [LARGE SCALE GENOMIC DNA]</scope>
    <source>
        <strain evidence="2">JCM 30331</strain>
    </source>
</reference>
<accession>A0ABQ2F545</accession>
<evidence type="ECO:0000313" key="1">
    <source>
        <dbReference type="EMBL" id="GGK41785.1"/>
    </source>
</evidence>
<sequence length="132" mass="15602">MHSQWIAPHFPRKLIHLHEKISDAELLAVALLQKLHKVSYFSHWGRFLRLNHFPYFLSKPQARIRLARLTQVVKQLARWYFRSCLASTDIAAHKTKRCRCVVNYRQVAYDTVLDSVQDQLFDTRADGPTFPR</sequence>
<evidence type="ECO:0000313" key="2">
    <source>
        <dbReference type="Proteomes" id="UP000647587"/>
    </source>
</evidence>
<keyword evidence="2" id="KW-1185">Reference proteome</keyword>
<name>A0ABQ2F545_9DEIO</name>
<protein>
    <recommendedName>
        <fullName evidence="3">Transposase</fullName>
    </recommendedName>
</protein>
<gene>
    <name evidence="1" type="ORF">GCM10008955_39480</name>
</gene>
<proteinExistence type="predicted"/>
<evidence type="ECO:0008006" key="3">
    <source>
        <dbReference type="Google" id="ProtNLM"/>
    </source>
</evidence>
<dbReference type="EMBL" id="BMPP01000029">
    <property type="protein sequence ID" value="GGK41785.1"/>
    <property type="molecule type" value="Genomic_DNA"/>
</dbReference>
<comment type="caution">
    <text evidence="1">The sequence shown here is derived from an EMBL/GenBank/DDBJ whole genome shotgun (WGS) entry which is preliminary data.</text>
</comment>
<organism evidence="1 2">
    <name type="scientific">Deinococcus malanensis</name>
    <dbReference type="NCBI Taxonomy" id="1706855"/>
    <lineage>
        <taxon>Bacteria</taxon>
        <taxon>Thermotogati</taxon>
        <taxon>Deinococcota</taxon>
        <taxon>Deinococci</taxon>
        <taxon>Deinococcales</taxon>
        <taxon>Deinococcaceae</taxon>
        <taxon>Deinococcus</taxon>
    </lineage>
</organism>
<dbReference type="Proteomes" id="UP000647587">
    <property type="component" value="Unassembled WGS sequence"/>
</dbReference>